<accession>A0ABX1RJQ0</accession>
<dbReference type="InterPro" id="IPR037069">
    <property type="entry name" value="AcylCoA_DH/ox_N_sf"/>
</dbReference>
<feature type="domain" description="Acyl-CoA dehydrogenase/oxidase N-terminal" evidence="2">
    <location>
        <begin position="28"/>
        <end position="103"/>
    </location>
</feature>
<dbReference type="Proteomes" id="UP001296706">
    <property type="component" value="Unassembled WGS sequence"/>
</dbReference>
<dbReference type="SUPFAM" id="SSF47203">
    <property type="entry name" value="Acyl-CoA dehydrogenase C-terminal domain-like"/>
    <property type="match status" value="1"/>
</dbReference>
<proteinExistence type="predicted"/>
<organism evidence="4 5">
    <name type="scientific">Pseudonocardia xinjiangensis</name>
    <dbReference type="NCBI Taxonomy" id="75289"/>
    <lineage>
        <taxon>Bacteria</taxon>
        <taxon>Bacillati</taxon>
        <taxon>Actinomycetota</taxon>
        <taxon>Actinomycetes</taxon>
        <taxon>Pseudonocardiales</taxon>
        <taxon>Pseudonocardiaceae</taxon>
        <taxon>Pseudonocardia</taxon>
    </lineage>
</organism>
<comment type="caution">
    <text evidence="4">The sequence shown here is derived from an EMBL/GenBank/DDBJ whole genome shotgun (WGS) entry which is preliminary data.</text>
</comment>
<dbReference type="PANTHER" id="PTHR43884">
    <property type="entry name" value="ACYL-COA DEHYDROGENASE"/>
    <property type="match status" value="1"/>
</dbReference>
<evidence type="ECO:0000313" key="4">
    <source>
        <dbReference type="EMBL" id="NMH79406.1"/>
    </source>
</evidence>
<keyword evidence="5" id="KW-1185">Reference proteome</keyword>
<dbReference type="Pfam" id="PF02771">
    <property type="entry name" value="Acyl-CoA_dh_N"/>
    <property type="match status" value="1"/>
</dbReference>
<dbReference type="InterPro" id="IPR013107">
    <property type="entry name" value="Acyl-CoA_DH_C"/>
</dbReference>
<gene>
    <name evidence="4" type="ORF">HF577_20210</name>
</gene>
<evidence type="ECO:0000256" key="1">
    <source>
        <dbReference type="ARBA" id="ARBA00023002"/>
    </source>
</evidence>
<dbReference type="Pfam" id="PF08028">
    <property type="entry name" value="Acyl-CoA_dh_2"/>
    <property type="match status" value="1"/>
</dbReference>
<reference evidence="4 5" key="1">
    <citation type="submission" date="2020-04" db="EMBL/GenBank/DDBJ databases">
        <authorList>
            <person name="Klaysubun C."/>
            <person name="Duangmal K."/>
            <person name="Lipun K."/>
        </authorList>
    </citation>
    <scope>NUCLEOTIDE SEQUENCE [LARGE SCALE GENOMIC DNA]</scope>
    <source>
        <strain evidence="4 5">JCM 11839</strain>
    </source>
</reference>
<evidence type="ECO:0000313" key="5">
    <source>
        <dbReference type="Proteomes" id="UP001296706"/>
    </source>
</evidence>
<keyword evidence="1" id="KW-0560">Oxidoreductase</keyword>
<dbReference type="PANTHER" id="PTHR43884:SF12">
    <property type="entry name" value="ISOVALERYL-COA DEHYDROGENASE, MITOCHONDRIAL-RELATED"/>
    <property type="match status" value="1"/>
</dbReference>
<dbReference type="EMBL" id="JAAXKY010000067">
    <property type="protein sequence ID" value="NMH79406.1"/>
    <property type="molecule type" value="Genomic_DNA"/>
</dbReference>
<dbReference type="InterPro" id="IPR046373">
    <property type="entry name" value="Acyl-CoA_Oxase/DH_mid-dom_sf"/>
</dbReference>
<dbReference type="RefSeq" id="WP_169397471.1">
    <property type="nucleotide sequence ID" value="NZ_BAAAJH010000001.1"/>
</dbReference>
<evidence type="ECO:0000259" key="3">
    <source>
        <dbReference type="Pfam" id="PF08028"/>
    </source>
</evidence>
<dbReference type="InterPro" id="IPR009100">
    <property type="entry name" value="AcylCoA_DH/oxidase_NM_dom_sf"/>
</dbReference>
<dbReference type="InterPro" id="IPR013786">
    <property type="entry name" value="AcylCoA_DH/ox_N"/>
</dbReference>
<feature type="domain" description="Acyl-CoA dehydrogenase C-terminal" evidence="3">
    <location>
        <begin position="242"/>
        <end position="368"/>
    </location>
</feature>
<dbReference type="Gene3D" id="1.10.540.10">
    <property type="entry name" value="Acyl-CoA dehydrogenase/oxidase, N-terminal domain"/>
    <property type="match status" value="1"/>
</dbReference>
<protein>
    <submittedName>
        <fullName evidence="4">Acyl-CoA dehydrogenase</fullName>
    </submittedName>
</protein>
<evidence type="ECO:0000259" key="2">
    <source>
        <dbReference type="Pfam" id="PF02771"/>
    </source>
</evidence>
<dbReference type="InterPro" id="IPR036250">
    <property type="entry name" value="AcylCo_DH-like_C"/>
</dbReference>
<dbReference type="Gene3D" id="1.20.140.10">
    <property type="entry name" value="Butyryl-CoA Dehydrogenase, subunit A, domain 3"/>
    <property type="match status" value="1"/>
</dbReference>
<sequence length="392" mass="41112">MTTSATSLHAALDVDPGRLPALLKPVIEAERDRSDEIRKATPTLVEALRSAGAFRLLTPQELGGFELPLACALGIYEEFGRIDASTGLLVWNANFGLCAAYLPEAGVARIWGEDPDPVIANSGRPLPAQPVEGGFRLTGRWDLLTGVDSAEWISLIAFVQDGDQPRLTDAGVLDLRVFFLPRDQVQVLDSWHTTGVRGSGSASVVLDDVFVPDDSVLALGGRARLDGPLYRIPAASLVIPGCAAVVLGVARGAVDEVARLVGEKRGMDGNLLSAQLRVQSAIAAAEASLRAAKLLLLSAAGDLDAAAAAGSEPGLGLRGALHAAMAHAGQVSREVLVAMYELGSSTSLYTDNRLEHVFRDGMAAMQHGNVAPMHFELAGRVLLGLDPASPIV</sequence>
<name>A0ABX1RJQ0_9PSEU</name>
<dbReference type="Gene3D" id="2.40.110.10">
    <property type="entry name" value="Butyryl-CoA Dehydrogenase, subunit A, domain 2"/>
    <property type="match status" value="1"/>
</dbReference>
<dbReference type="PIRSF" id="PIRSF016578">
    <property type="entry name" value="HsaA"/>
    <property type="match status" value="1"/>
</dbReference>
<dbReference type="SUPFAM" id="SSF56645">
    <property type="entry name" value="Acyl-CoA dehydrogenase NM domain-like"/>
    <property type="match status" value="1"/>
</dbReference>